<proteinExistence type="predicted"/>
<evidence type="ECO:0000313" key="2">
    <source>
        <dbReference type="Proteomes" id="UP001066276"/>
    </source>
</evidence>
<gene>
    <name evidence="1" type="ORF">NDU88_006182</name>
</gene>
<keyword evidence="2" id="KW-1185">Reference proteome</keyword>
<dbReference type="EMBL" id="JANPWB010000001">
    <property type="protein sequence ID" value="KAJ1218604.1"/>
    <property type="molecule type" value="Genomic_DNA"/>
</dbReference>
<organism evidence="1 2">
    <name type="scientific">Pleurodeles waltl</name>
    <name type="common">Iberian ribbed newt</name>
    <dbReference type="NCBI Taxonomy" id="8319"/>
    <lineage>
        <taxon>Eukaryota</taxon>
        <taxon>Metazoa</taxon>
        <taxon>Chordata</taxon>
        <taxon>Craniata</taxon>
        <taxon>Vertebrata</taxon>
        <taxon>Euteleostomi</taxon>
        <taxon>Amphibia</taxon>
        <taxon>Batrachia</taxon>
        <taxon>Caudata</taxon>
        <taxon>Salamandroidea</taxon>
        <taxon>Salamandridae</taxon>
        <taxon>Pleurodelinae</taxon>
        <taxon>Pleurodeles</taxon>
    </lineage>
</organism>
<dbReference type="AlphaFoldDB" id="A0AAV7X3H6"/>
<evidence type="ECO:0000313" key="1">
    <source>
        <dbReference type="EMBL" id="KAJ1218604.1"/>
    </source>
</evidence>
<comment type="caution">
    <text evidence="1">The sequence shown here is derived from an EMBL/GenBank/DDBJ whole genome shotgun (WGS) entry which is preliminary data.</text>
</comment>
<sequence length="168" mass="18797">MPSVKCAGKPFHQLLFSEAVSQHCPMATLQGSSAARPTTCPPCLQQDPIMERILQKITAVGSHLESVDSKIYDLTDEIKSICADIPGFQDQVEGMKQWRTAVEVCLRNLLGQDKELLYLRNKLTDLEDRSCRYNVYFFGFPECAKGVDMRDFLSSLLPTLTGLTVTHP</sequence>
<name>A0AAV7X3H6_PLEWA</name>
<reference evidence="1" key="1">
    <citation type="journal article" date="2022" name="bioRxiv">
        <title>Sequencing and chromosome-scale assembly of the giantPleurodeles waltlgenome.</title>
        <authorList>
            <person name="Brown T."/>
            <person name="Elewa A."/>
            <person name="Iarovenko S."/>
            <person name="Subramanian E."/>
            <person name="Araus A.J."/>
            <person name="Petzold A."/>
            <person name="Susuki M."/>
            <person name="Suzuki K.-i.T."/>
            <person name="Hayashi T."/>
            <person name="Toyoda A."/>
            <person name="Oliveira C."/>
            <person name="Osipova E."/>
            <person name="Leigh N.D."/>
            <person name="Simon A."/>
            <person name="Yun M.H."/>
        </authorList>
    </citation>
    <scope>NUCLEOTIDE SEQUENCE</scope>
    <source>
        <strain evidence="1">20211129_DDA</strain>
        <tissue evidence="1">Liver</tissue>
    </source>
</reference>
<protein>
    <submittedName>
        <fullName evidence="1">Uncharacterized protein</fullName>
    </submittedName>
</protein>
<accession>A0AAV7X3H6</accession>
<dbReference type="Proteomes" id="UP001066276">
    <property type="component" value="Chromosome 1_1"/>
</dbReference>